<dbReference type="Proteomes" id="UP000199545">
    <property type="component" value="Unassembled WGS sequence"/>
</dbReference>
<keyword evidence="12 14" id="KW-0961">Cell wall biogenesis/degradation</keyword>
<evidence type="ECO:0000256" key="11">
    <source>
        <dbReference type="ARBA" id="ARBA00023306"/>
    </source>
</evidence>
<evidence type="ECO:0000259" key="16">
    <source>
        <dbReference type="Pfam" id="PF02875"/>
    </source>
</evidence>
<keyword evidence="8 14" id="KW-0067">ATP-binding</keyword>
<comment type="catalytic activity">
    <reaction evidence="13 14">
        <text>UDP-N-acetyl-alpha-D-muramate + L-alanine + ATP = UDP-N-acetyl-alpha-D-muramoyl-L-alanine + ADP + phosphate + H(+)</text>
        <dbReference type="Rhea" id="RHEA:23372"/>
        <dbReference type="ChEBI" id="CHEBI:15378"/>
        <dbReference type="ChEBI" id="CHEBI:30616"/>
        <dbReference type="ChEBI" id="CHEBI:43474"/>
        <dbReference type="ChEBI" id="CHEBI:57972"/>
        <dbReference type="ChEBI" id="CHEBI:70757"/>
        <dbReference type="ChEBI" id="CHEBI:83898"/>
        <dbReference type="ChEBI" id="CHEBI:456216"/>
        <dbReference type="EC" id="6.3.2.8"/>
    </reaction>
</comment>
<gene>
    <name evidence="14" type="primary">murC</name>
    <name evidence="18" type="ORF">SAMN05421852_101118</name>
</gene>
<dbReference type="SUPFAM" id="SSF53244">
    <property type="entry name" value="MurD-like peptide ligases, peptide-binding domain"/>
    <property type="match status" value="1"/>
</dbReference>
<dbReference type="AlphaFoldDB" id="A0A1I3JLJ6"/>
<dbReference type="OrthoDB" id="9804126at2"/>
<dbReference type="Pfam" id="PF01225">
    <property type="entry name" value="Mur_ligase"/>
    <property type="match status" value="1"/>
</dbReference>
<evidence type="ECO:0000256" key="13">
    <source>
        <dbReference type="ARBA" id="ARBA00047833"/>
    </source>
</evidence>
<feature type="binding site" evidence="14">
    <location>
        <begin position="108"/>
        <end position="114"/>
    </location>
    <ligand>
        <name>ATP</name>
        <dbReference type="ChEBI" id="CHEBI:30616"/>
    </ligand>
</feature>
<dbReference type="PANTHER" id="PTHR43445:SF3">
    <property type="entry name" value="UDP-N-ACETYLMURAMATE--L-ALANINE LIGASE"/>
    <property type="match status" value="1"/>
</dbReference>
<evidence type="ECO:0000256" key="7">
    <source>
        <dbReference type="ARBA" id="ARBA00022741"/>
    </source>
</evidence>
<reference evidence="18 19" key="1">
    <citation type="submission" date="2016-10" db="EMBL/GenBank/DDBJ databases">
        <authorList>
            <person name="de Groot N.N."/>
        </authorList>
    </citation>
    <scope>NUCLEOTIDE SEQUENCE [LARGE SCALE GENOMIC DNA]</scope>
    <source>
        <strain evidence="18 19">DSM 44778</strain>
    </source>
</reference>
<keyword evidence="6 14" id="KW-0132">Cell division</keyword>
<dbReference type="GO" id="GO:0008763">
    <property type="term" value="F:UDP-N-acetylmuramate-L-alanine ligase activity"/>
    <property type="evidence" value="ECO:0007669"/>
    <property type="project" value="UniProtKB-UniRule"/>
</dbReference>
<dbReference type="RefSeq" id="WP_093227067.1">
    <property type="nucleotide sequence ID" value="NZ_FORR01000001.1"/>
</dbReference>
<evidence type="ECO:0000256" key="9">
    <source>
        <dbReference type="ARBA" id="ARBA00022960"/>
    </source>
</evidence>
<dbReference type="InterPro" id="IPR004101">
    <property type="entry name" value="Mur_ligase_C"/>
</dbReference>
<dbReference type="Gene3D" id="3.40.1190.10">
    <property type="entry name" value="Mur-like, catalytic domain"/>
    <property type="match status" value="1"/>
</dbReference>
<dbReference type="UniPathway" id="UPA00219"/>
<dbReference type="NCBIfam" id="TIGR01082">
    <property type="entry name" value="murC"/>
    <property type="match status" value="1"/>
</dbReference>
<evidence type="ECO:0000256" key="12">
    <source>
        <dbReference type="ARBA" id="ARBA00023316"/>
    </source>
</evidence>
<proteinExistence type="inferred from homology"/>
<dbReference type="GO" id="GO:0005524">
    <property type="term" value="F:ATP binding"/>
    <property type="evidence" value="ECO:0007669"/>
    <property type="project" value="UniProtKB-UniRule"/>
</dbReference>
<keyword evidence="10 14" id="KW-0573">Peptidoglycan synthesis</keyword>
<keyword evidence="11 14" id="KW-0131">Cell cycle</keyword>
<dbReference type="STRING" id="46223.SAMN05421852_101118"/>
<dbReference type="InterPro" id="IPR036615">
    <property type="entry name" value="Mur_ligase_C_dom_sf"/>
</dbReference>
<protein>
    <recommendedName>
        <fullName evidence="3 14">UDP-N-acetylmuramate--L-alanine ligase</fullName>
        <ecNumber evidence="3 14">6.3.2.8</ecNumber>
    </recommendedName>
    <alternativeName>
        <fullName evidence="14">UDP-N-acetylmuramoyl-L-alanine synthetase</fullName>
    </alternativeName>
</protein>
<dbReference type="GO" id="GO:0008360">
    <property type="term" value="P:regulation of cell shape"/>
    <property type="evidence" value="ECO:0007669"/>
    <property type="project" value="UniProtKB-KW"/>
</dbReference>
<dbReference type="GO" id="GO:0009252">
    <property type="term" value="P:peptidoglycan biosynthetic process"/>
    <property type="evidence" value="ECO:0007669"/>
    <property type="project" value="UniProtKB-UniRule"/>
</dbReference>
<dbReference type="Gene3D" id="3.90.190.20">
    <property type="entry name" value="Mur ligase, C-terminal domain"/>
    <property type="match status" value="1"/>
</dbReference>
<evidence type="ECO:0000256" key="5">
    <source>
        <dbReference type="ARBA" id="ARBA00022598"/>
    </source>
</evidence>
<comment type="pathway">
    <text evidence="2 14">Cell wall biogenesis; peptidoglycan biosynthesis.</text>
</comment>
<organism evidence="18 19">
    <name type="scientific">Thermoflavimicrobium dichotomicum</name>
    <dbReference type="NCBI Taxonomy" id="46223"/>
    <lineage>
        <taxon>Bacteria</taxon>
        <taxon>Bacillati</taxon>
        <taxon>Bacillota</taxon>
        <taxon>Bacilli</taxon>
        <taxon>Bacillales</taxon>
        <taxon>Thermoactinomycetaceae</taxon>
        <taxon>Thermoflavimicrobium</taxon>
    </lineage>
</organism>
<evidence type="ECO:0000256" key="6">
    <source>
        <dbReference type="ARBA" id="ARBA00022618"/>
    </source>
</evidence>
<dbReference type="Gene3D" id="3.40.50.720">
    <property type="entry name" value="NAD(P)-binding Rossmann-like Domain"/>
    <property type="match status" value="1"/>
</dbReference>
<dbReference type="Pfam" id="PF02875">
    <property type="entry name" value="Mur_ligase_C"/>
    <property type="match status" value="1"/>
</dbReference>
<dbReference type="InterPro" id="IPR050061">
    <property type="entry name" value="MurCDEF_pg_biosynth"/>
</dbReference>
<dbReference type="InterPro" id="IPR036565">
    <property type="entry name" value="Mur-like_cat_sf"/>
</dbReference>
<dbReference type="HAMAP" id="MF_00046">
    <property type="entry name" value="MurC"/>
    <property type="match status" value="1"/>
</dbReference>
<dbReference type="GO" id="GO:0005737">
    <property type="term" value="C:cytoplasm"/>
    <property type="evidence" value="ECO:0007669"/>
    <property type="project" value="UniProtKB-SubCell"/>
</dbReference>
<dbReference type="EMBL" id="FORR01000001">
    <property type="protein sequence ID" value="SFI61131.1"/>
    <property type="molecule type" value="Genomic_DNA"/>
</dbReference>
<sequence>MAKYHLIGIKGAGMSALAQVLHEMGYEVRGSDQSTHFFTQKPLEALGIEILPFDRNNIQKEYIVIASNAYQDDHEEVREALHKQVEFYRYHEFLGRLIEPFTSISVTGTHGKTSTSGLLAHVLGSITPTAYIVGDGTGRGGKNYKYFVLESCEYRRHFLSYFPDYAVITNINFDHPDYFSGIDHVKDAFQQMVLQVKKAVVACGDDPHTPFLTASCPILYYGFQEHNQLIIKNLKRDQMGTVFELYYQGNTLGFFRIPMYGTHHVLNSVAVIGICVLEDMDLSHVRRLLPTFQGVRRRFAENRWGTNIIIDDYAHHPREVQATMEAARNKYPDKKLVAIFQPHTYSRLKHFLDGFAEVLQEADDIYLCDIFGSARESEGDISIRDLLHKLPIAKYLTRDNITCLKEYDSSILLFMGAGDIQKYQEWLIAEKMQEIKNVDYQQKK</sequence>
<evidence type="ECO:0000256" key="1">
    <source>
        <dbReference type="ARBA" id="ARBA00004496"/>
    </source>
</evidence>
<dbReference type="GO" id="GO:0071555">
    <property type="term" value="P:cell wall organization"/>
    <property type="evidence" value="ECO:0007669"/>
    <property type="project" value="UniProtKB-KW"/>
</dbReference>
<name>A0A1I3JLJ6_9BACL</name>
<dbReference type="InterPro" id="IPR000713">
    <property type="entry name" value="Mur_ligase_N"/>
</dbReference>
<accession>A0A1I3JLJ6</accession>
<evidence type="ECO:0000256" key="14">
    <source>
        <dbReference type="HAMAP-Rule" id="MF_00046"/>
    </source>
</evidence>
<evidence type="ECO:0000256" key="10">
    <source>
        <dbReference type="ARBA" id="ARBA00022984"/>
    </source>
</evidence>
<dbReference type="InterPro" id="IPR013221">
    <property type="entry name" value="Mur_ligase_cen"/>
</dbReference>
<keyword evidence="5 14" id="KW-0436">Ligase</keyword>
<feature type="domain" description="Mur ligase C-terminal" evidence="16">
    <location>
        <begin position="305"/>
        <end position="378"/>
    </location>
</feature>
<dbReference type="GO" id="GO:0051301">
    <property type="term" value="P:cell division"/>
    <property type="evidence" value="ECO:0007669"/>
    <property type="project" value="UniProtKB-KW"/>
</dbReference>
<evidence type="ECO:0000313" key="18">
    <source>
        <dbReference type="EMBL" id="SFI61131.1"/>
    </source>
</evidence>
<dbReference type="Pfam" id="PF08245">
    <property type="entry name" value="Mur_ligase_M"/>
    <property type="match status" value="1"/>
</dbReference>
<dbReference type="InterPro" id="IPR005758">
    <property type="entry name" value="UDP-N-AcMur_Ala_ligase_MurC"/>
</dbReference>
<evidence type="ECO:0000256" key="2">
    <source>
        <dbReference type="ARBA" id="ARBA00004752"/>
    </source>
</evidence>
<keyword evidence="7 14" id="KW-0547">Nucleotide-binding</keyword>
<evidence type="ECO:0000313" key="19">
    <source>
        <dbReference type="Proteomes" id="UP000199545"/>
    </source>
</evidence>
<evidence type="ECO:0000259" key="17">
    <source>
        <dbReference type="Pfam" id="PF08245"/>
    </source>
</evidence>
<dbReference type="PANTHER" id="PTHR43445">
    <property type="entry name" value="UDP-N-ACETYLMURAMATE--L-ALANINE LIGASE-RELATED"/>
    <property type="match status" value="1"/>
</dbReference>
<evidence type="ECO:0000256" key="3">
    <source>
        <dbReference type="ARBA" id="ARBA00012211"/>
    </source>
</evidence>
<feature type="domain" description="Mur ligase central" evidence="17">
    <location>
        <begin position="106"/>
        <end position="274"/>
    </location>
</feature>
<comment type="function">
    <text evidence="14">Cell wall formation.</text>
</comment>
<evidence type="ECO:0000259" key="15">
    <source>
        <dbReference type="Pfam" id="PF01225"/>
    </source>
</evidence>
<comment type="subcellular location">
    <subcellularLocation>
        <location evidence="1 14">Cytoplasm</location>
    </subcellularLocation>
</comment>
<keyword evidence="4 14" id="KW-0963">Cytoplasm</keyword>
<dbReference type="SUPFAM" id="SSF53623">
    <property type="entry name" value="MurD-like peptide ligases, catalytic domain"/>
    <property type="match status" value="1"/>
</dbReference>
<dbReference type="SUPFAM" id="SSF51984">
    <property type="entry name" value="MurCD N-terminal domain"/>
    <property type="match status" value="1"/>
</dbReference>
<evidence type="ECO:0000256" key="4">
    <source>
        <dbReference type="ARBA" id="ARBA00022490"/>
    </source>
</evidence>
<keyword evidence="19" id="KW-1185">Reference proteome</keyword>
<evidence type="ECO:0000256" key="8">
    <source>
        <dbReference type="ARBA" id="ARBA00022840"/>
    </source>
</evidence>
<comment type="similarity">
    <text evidence="14">Belongs to the MurCDEF family.</text>
</comment>
<feature type="domain" description="Mur ligase N-terminal catalytic" evidence="15">
    <location>
        <begin position="3"/>
        <end position="101"/>
    </location>
</feature>
<keyword evidence="9 14" id="KW-0133">Cell shape</keyword>
<dbReference type="EC" id="6.3.2.8" evidence="3 14"/>